<dbReference type="CDD" id="cd03801">
    <property type="entry name" value="GT4_PimA-like"/>
    <property type="match status" value="1"/>
</dbReference>
<name>A0A0G0DYU4_9BACT</name>
<dbReference type="PANTHER" id="PTHR45947:SF3">
    <property type="entry name" value="SULFOQUINOVOSYL TRANSFERASE SQD2"/>
    <property type="match status" value="1"/>
</dbReference>
<dbReference type="InterPro" id="IPR001296">
    <property type="entry name" value="Glyco_trans_1"/>
</dbReference>
<dbReference type="Pfam" id="PF00534">
    <property type="entry name" value="Glycos_transf_1"/>
    <property type="match status" value="1"/>
</dbReference>
<comment type="caution">
    <text evidence="3">The sequence shown here is derived from an EMBL/GenBank/DDBJ whole genome shotgun (WGS) entry which is preliminary data.</text>
</comment>
<evidence type="ECO:0000256" key="1">
    <source>
        <dbReference type="SAM" id="Phobius"/>
    </source>
</evidence>
<dbReference type="GO" id="GO:0016757">
    <property type="term" value="F:glycosyltransferase activity"/>
    <property type="evidence" value="ECO:0007669"/>
    <property type="project" value="InterPro"/>
</dbReference>
<dbReference type="AlphaFoldDB" id="A0A0G0DYU4"/>
<protein>
    <submittedName>
        <fullName evidence="3">Glycosyl transferase group 1</fullName>
    </submittedName>
</protein>
<keyword evidence="3" id="KW-0808">Transferase</keyword>
<reference evidence="3 4" key="1">
    <citation type="journal article" date="2015" name="Nature">
        <title>rRNA introns, odd ribosomes, and small enigmatic genomes across a large radiation of phyla.</title>
        <authorList>
            <person name="Brown C.T."/>
            <person name="Hug L.A."/>
            <person name="Thomas B.C."/>
            <person name="Sharon I."/>
            <person name="Castelle C.J."/>
            <person name="Singh A."/>
            <person name="Wilkins M.J."/>
            <person name="Williams K.H."/>
            <person name="Banfield J.F."/>
        </authorList>
    </citation>
    <scope>NUCLEOTIDE SEQUENCE [LARGE SCALE GENOMIC DNA]</scope>
</reference>
<evidence type="ECO:0000313" key="3">
    <source>
        <dbReference type="EMBL" id="KKP60337.1"/>
    </source>
</evidence>
<evidence type="ECO:0000313" key="4">
    <source>
        <dbReference type="Proteomes" id="UP000034688"/>
    </source>
</evidence>
<evidence type="ECO:0000259" key="2">
    <source>
        <dbReference type="Pfam" id="PF00534"/>
    </source>
</evidence>
<sequence>MKKIVFFSTYYDPYLSGLTIYPKYLFEHLKKNSKIIVLTFPHRKNLKKIEKKGNITIIRLNYWFRLSKGFIAPLSLLDFYRYSKGANIVFLNQPNFEGLGLAFLAFLMKKKIISIIHCQVFLPRSFFNIIINFFLNLYLYCQLFLSTIILPTTEDYAFSLPWGKIFRYKIKAILPPIKKSIISQVLFKKLKKEREKYLIGYVGRIASEKGIEYLVHSINHLDIKKNVKLVFAGPFGKDVAGENNYYNKIIEMLKKYKVNYLFFGNLTSKQLAAFYKSIDVLVLPSINQTEAFGMVQAEAMVAGTPVVASNLPGVRMPIKMTGMGKIVEPKDVNGIANAIEEVLKNKNSYSNLRLTKNAKNIFDLKKIYKFYENLVNEKN</sequence>
<keyword evidence="1" id="KW-0472">Membrane</keyword>
<dbReference type="PATRIC" id="fig|1618477.3.peg.273"/>
<feature type="transmembrane region" description="Helical" evidence="1">
    <location>
        <begin position="129"/>
        <end position="150"/>
    </location>
</feature>
<proteinExistence type="predicted"/>
<dbReference type="Gene3D" id="3.40.50.2000">
    <property type="entry name" value="Glycogen Phosphorylase B"/>
    <property type="match status" value="2"/>
</dbReference>
<dbReference type="InterPro" id="IPR050194">
    <property type="entry name" value="Glycosyltransferase_grp1"/>
</dbReference>
<keyword evidence="1" id="KW-0812">Transmembrane</keyword>
<gene>
    <name evidence="3" type="ORF">UR54_C0014G0005</name>
</gene>
<feature type="transmembrane region" description="Helical" evidence="1">
    <location>
        <begin position="88"/>
        <end position="108"/>
    </location>
</feature>
<dbReference type="STRING" id="1618477.UR54_C0014G0005"/>
<keyword evidence="1" id="KW-1133">Transmembrane helix</keyword>
<accession>A0A0G0DYU4</accession>
<feature type="domain" description="Glycosyl transferase family 1" evidence="2">
    <location>
        <begin position="186"/>
        <end position="359"/>
    </location>
</feature>
<organism evidence="3 4">
    <name type="scientific">Candidatus Roizmanbacteria bacterium GW2011_GWA2_34_18</name>
    <dbReference type="NCBI Taxonomy" id="1618477"/>
    <lineage>
        <taxon>Bacteria</taxon>
        <taxon>Candidatus Roizmaniibacteriota</taxon>
    </lineage>
</organism>
<dbReference type="SUPFAM" id="SSF53756">
    <property type="entry name" value="UDP-Glycosyltransferase/glycogen phosphorylase"/>
    <property type="match status" value="1"/>
</dbReference>
<dbReference type="Proteomes" id="UP000034688">
    <property type="component" value="Unassembled WGS sequence"/>
</dbReference>
<dbReference type="EMBL" id="LBPP01000014">
    <property type="protein sequence ID" value="KKP60337.1"/>
    <property type="molecule type" value="Genomic_DNA"/>
</dbReference>
<dbReference type="PANTHER" id="PTHR45947">
    <property type="entry name" value="SULFOQUINOVOSYL TRANSFERASE SQD2"/>
    <property type="match status" value="1"/>
</dbReference>